<dbReference type="RefSeq" id="XP_034095464.1">
    <property type="nucleotide sequence ID" value="XM_034239573.1"/>
</dbReference>
<proteinExistence type="predicted"/>
<accession>A0A6P8VWH5</accession>
<feature type="compositionally biased region" description="Low complexity" evidence="1">
    <location>
        <begin position="18"/>
        <end position="28"/>
    </location>
</feature>
<feature type="region of interest" description="Disordered" evidence="1">
    <location>
        <begin position="768"/>
        <end position="798"/>
    </location>
</feature>
<protein>
    <submittedName>
        <fullName evidence="4 5">Ataxin-7</fullName>
    </submittedName>
</protein>
<evidence type="ECO:0000313" key="3">
    <source>
        <dbReference type="Proteomes" id="UP000515161"/>
    </source>
</evidence>
<reference evidence="4 5" key="1">
    <citation type="submission" date="2025-04" db="UniProtKB">
        <authorList>
            <consortium name="RefSeq"/>
        </authorList>
    </citation>
    <scope>IDENTIFICATION</scope>
</reference>
<dbReference type="GeneID" id="117561908"/>
<dbReference type="Gene3D" id="6.10.140.670">
    <property type="match status" value="1"/>
</dbReference>
<feature type="region of interest" description="Disordered" evidence="1">
    <location>
        <begin position="579"/>
        <end position="615"/>
    </location>
</feature>
<feature type="compositionally biased region" description="Low complexity" evidence="1">
    <location>
        <begin position="740"/>
        <end position="755"/>
    </location>
</feature>
<feature type="region of interest" description="Disordered" evidence="1">
    <location>
        <begin position="239"/>
        <end position="335"/>
    </location>
</feature>
<feature type="compositionally biased region" description="Gly residues" evidence="1">
    <location>
        <begin position="897"/>
        <end position="912"/>
    </location>
</feature>
<feature type="region of interest" description="Disordered" evidence="1">
    <location>
        <begin position="649"/>
        <end position="755"/>
    </location>
</feature>
<feature type="compositionally biased region" description="Low complexity" evidence="1">
    <location>
        <begin position="246"/>
        <end position="282"/>
    </location>
</feature>
<dbReference type="PROSITE" id="PS51505">
    <property type="entry name" value="SCA7"/>
    <property type="match status" value="1"/>
</dbReference>
<feature type="domain" description="SCA7" evidence="2">
    <location>
        <begin position="332"/>
        <end position="399"/>
    </location>
</feature>
<feature type="region of interest" description="Disordered" evidence="1">
    <location>
        <begin position="364"/>
        <end position="430"/>
    </location>
</feature>
<feature type="region of interest" description="Disordered" evidence="1">
    <location>
        <begin position="811"/>
        <end position="837"/>
    </location>
</feature>
<dbReference type="RefSeq" id="XP_034095463.1">
    <property type="nucleotide sequence ID" value="XM_034239572.1"/>
</dbReference>
<keyword evidence="3" id="KW-1185">Reference proteome</keyword>
<feature type="compositionally biased region" description="Basic and acidic residues" evidence="1">
    <location>
        <begin position="380"/>
        <end position="409"/>
    </location>
</feature>
<dbReference type="KEGG" id="gacu:117561908"/>
<dbReference type="RefSeq" id="XP_034095462.1">
    <property type="nucleotide sequence ID" value="XM_034239571.1"/>
</dbReference>
<evidence type="ECO:0000313" key="6">
    <source>
        <dbReference type="RefSeq" id="XP_034095464.1"/>
    </source>
</evidence>
<feature type="compositionally biased region" description="Basic and acidic residues" evidence="1">
    <location>
        <begin position="1"/>
        <end position="15"/>
    </location>
</feature>
<gene>
    <name evidence="4 5 6" type="primary">LOC117561908</name>
</gene>
<dbReference type="InterPro" id="IPR052237">
    <property type="entry name" value="Ataxin-7-like_regulator"/>
</dbReference>
<sequence length="951" mass="100194">MSERAEDDVRGEQRRAARQQLKQQQIQRGEGSTAMATVAERRSLPSPEIMLGQPWSNWVDAVKLHGYDGAESEESFKDFGKNREAMRLCREDMHIFGQCPAQDDFYLVMCSHCSQVVKPQAFQAHYERRHSSAMKPASTSPFPVSGRNRSSGLGTLLGSGSAAGVATGGILSRPNTAGSSLSSSASSASSNPKLLKPAKEKQPGIQRRTPFAPFRTPQLDKILIPAVKVEKMHLRVDSSSAKLVQAPSAPATTSPSSTSSSSTTVSSNTTTITTSSSSSSSALKPGLNCPSIPKPPLLAPGQIPNGKGHLSVLSDKKQDGSSSASSRRHVNKKVTEREYNADVHCGVVDLTARKTCTRSLTCKTHSLSQRRAVPGRRKRFDTLLAEHKSRTRDREKEKEKEKEKERELQQTHSQQNPSLRDPHPSSHLAAAHDAHQVAHVNGPATEATKPLPIGKPKFHSPGLPRLNSSHGGVTPGDPAVVHESPHHAQTTPDGFSRPSSDEGENEEREDSADKLDCHYSGYHPRPAAFCTFGSRLFGRGCYSFDRRLDRVRCALTSMTDKHVNSQMWKKIPLALENSSSSVVPSHRTSTNSHSSTPSSGFLGPPATLPQTPYSQSYEGKSVLSYGTTLNARSSPQGGAEHPAYGITQARQVSSSPQMPSAHSSSSSSAPSLASGRALKSRSSSSSSSTTKSSSSSFRPKDISSGPSTPISPNSLSGANSNSSNTSFSSGKKRKNSAILSSSHVPSDSSSNANFSSSFKKNCANVGSSGSTYHHGSLGPSSSSLLSSSHTGVHSVGLNCGPTVRTNSLSLKAESTGGSAGGSSGPPARGPPSGSPAESIKRMSVVMNSSDSTLSLGPFVHHPSLSSSDHHTNFSHHSDGRLEGKKRKSSPASSGINSAGGGGGGVAGGGPGPGRTKVAKSPAINNIHGKHGRSIPGTPGLPNNHFQPKARP</sequence>
<evidence type="ECO:0000313" key="4">
    <source>
        <dbReference type="RefSeq" id="XP_034095462.1"/>
    </source>
</evidence>
<feature type="compositionally biased region" description="Basic and acidic residues" evidence="1">
    <location>
        <begin position="867"/>
        <end position="882"/>
    </location>
</feature>
<organism evidence="3 6">
    <name type="scientific">Gymnodraco acuticeps</name>
    <name type="common">Antarctic dragonfish</name>
    <dbReference type="NCBI Taxonomy" id="8218"/>
    <lineage>
        <taxon>Eukaryota</taxon>
        <taxon>Metazoa</taxon>
        <taxon>Chordata</taxon>
        <taxon>Craniata</taxon>
        <taxon>Vertebrata</taxon>
        <taxon>Euteleostomi</taxon>
        <taxon>Actinopterygii</taxon>
        <taxon>Neopterygii</taxon>
        <taxon>Teleostei</taxon>
        <taxon>Neoteleostei</taxon>
        <taxon>Acanthomorphata</taxon>
        <taxon>Eupercaria</taxon>
        <taxon>Perciformes</taxon>
        <taxon>Notothenioidei</taxon>
        <taxon>Bathydraconidae</taxon>
        <taxon>Gymnodraco</taxon>
    </lineage>
</organism>
<feature type="compositionally biased region" description="Low complexity" evidence="1">
    <location>
        <begin position="711"/>
        <end position="729"/>
    </location>
</feature>
<feature type="region of interest" description="Disordered" evidence="1">
    <location>
        <begin position="127"/>
        <end position="155"/>
    </location>
</feature>
<feature type="region of interest" description="Disordered" evidence="1">
    <location>
        <begin position="856"/>
        <end position="951"/>
    </location>
</feature>
<dbReference type="AlphaFoldDB" id="A0A6P8VWH5"/>
<feature type="compositionally biased region" description="Low complexity" evidence="1">
    <location>
        <begin position="653"/>
        <end position="696"/>
    </location>
</feature>
<evidence type="ECO:0000259" key="2">
    <source>
        <dbReference type="PROSITE" id="PS51505"/>
    </source>
</evidence>
<evidence type="ECO:0000256" key="1">
    <source>
        <dbReference type="SAM" id="MobiDB-lite"/>
    </source>
</evidence>
<dbReference type="Proteomes" id="UP000515161">
    <property type="component" value="Unplaced"/>
</dbReference>
<dbReference type="Pfam" id="PF08313">
    <property type="entry name" value="SCA7"/>
    <property type="match status" value="1"/>
</dbReference>
<dbReference type="InterPro" id="IPR013243">
    <property type="entry name" value="SCA7_dom"/>
</dbReference>
<feature type="region of interest" description="Disordered" evidence="1">
    <location>
        <begin position="444"/>
        <end position="512"/>
    </location>
</feature>
<dbReference type="PANTHER" id="PTHR15117">
    <property type="entry name" value="ATAXIN 7 RELATED"/>
    <property type="match status" value="1"/>
</dbReference>
<feature type="compositionally biased region" description="Basic and acidic residues" evidence="1">
    <location>
        <begin position="420"/>
        <end position="430"/>
    </location>
</feature>
<name>A0A6P8VWH5_GYMAC</name>
<dbReference type="OrthoDB" id="21678at2759"/>
<dbReference type="PANTHER" id="PTHR15117:SF2">
    <property type="entry name" value="ATAXIN-7"/>
    <property type="match status" value="1"/>
</dbReference>
<feature type="compositionally biased region" description="Low complexity" evidence="1">
    <location>
        <begin position="179"/>
        <end position="190"/>
    </location>
</feature>
<feature type="compositionally biased region" description="Acidic residues" evidence="1">
    <location>
        <begin position="501"/>
        <end position="510"/>
    </location>
</feature>
<feature type="region of interest" description="Disordered" evidence="1">
    <location>
        <begin position="175"/>
        <end position="213"/>
    </location>
</feature>
<feature type="compositionally biased region" description="Low complexity" evidence="1">
    <location>
        <begin position="773"/>
        <end position="797"/>
    </location>
</feature>
<evidence type="ECO:0000313" key="5">
    <source>
        <dbReference type="RefSeq" id="XP_034095463.1"/>
    </source>
</evidence>
<feature type="region of interest" description="Disordered" evidence="1">
    <location>
        <begin position="1"/>
        <end position="38"/>
    </location>
</feature>
<feature type="compositionally biased region" description="Low complexity" evidence="1">
    <location>
        <begin position="579"/>
        <end position="599"/>
    </location>
</feature>